<keyword evidence="5 10" id="KW-1133">Transmembrane helix</keyword>
<comment type="caution">
    <text evidence="12">The sequence shown here is derived from an EMBL/GenBank/DDBJ whole genome shotgun (WGS) entry which is preliminary data.</text>
</comment>
<dbReference type="InterPro" id="IPR013320">
    <property type="entry name" value="ConA-like_dom_sf"/>
</dbReference>
<dbReference type="PROSITE" id="PS51762">
    <property type="entry name" value="GH16_2"/>
    <property type="match status" value="1"/>
</dbReference>
<evidence type="ECO:0000256" key="1">
    <source>
        <dbReference type="ARBA" id="ARBA00004606"/>
    </source>
</evidence>
<reference evidence="12 13" key="1">
    <citation type="submission" date="2017-04" db="EMBL/GenBank/DDBJ databases">
        <title>Draft genome sequence of Tuber borchii Vittad., a whitish edible truffle.</title>
        <authorList>
            <consortium name="DOE Joint Genome Institute"/>
            <person name="Murat C."/>
            <person name="Kuo A."/>
            <person name="Barry K.W."/>
            <person name="Clum A."/>
            <person name="Dockter R.B."/>
            <person name="Fauchery L."/>
            <person name="Iotti M."/>
            <person name="Kohler A."/>
            <person name="Labutti K."/>
            <person name="Lindquist E.A."/>
            <person name="Lipzen A."/>
            <person name="Ohm R.A."/>
            <person name="Wang M."/>
            <person name="Grigoriev I.V."/>
            <person name="Zambonelli A."/>
            <person name="Martin F.M."/>
        </authorList>
    </citation>
    <scope>NUCLEOTIDE SEQUENCE [LARGE SCALE GENOMIC DNA]</scope>
    <source>
        <strain evidence="12 13">Tbo3840</strain>
    </source>
</reference>
<dbReference type="Pfam" id="PF03935">
    <property type="entry name" value="SKN1_KRE6_Sbg1"/>
    <property type="match status" value="1"/>
</dbReference>
<keyword evidence="13" id="KW-1185">Reference proteome</keyword>
<sequence>MSSRPLPPPITLNSSTLDLLNQNGNGRHEDPNSSAQSPPGSSPRINPSVRTLTPQSPTVASPRTTFYQQSPLQSSDMLLPPSREKRFQEYADSPTSSRRSSWSTDRGGSAYGPFVSPFDESRGPSRTCSPDPMDTLNSQTISEKYNIMPSDGLLLFPIDKEDDDALHDPLEQDPNECDIWTRRGLVNVGGLAFIVLGLLCLFIGYPILTFVQNVIIESESPCDAGELCIDIGPIDLLKNVRHSLIDPDTPESAKTKKSASGKEYKLVFSDEFNKPGRTFYPQDDPYWEAVDIHYAATGDLEWYDPDAITTKDGYLEIEFAAFRNHDLDFRSGMLQSWNKMCFKGGIIEASLSLPGRGDISGFWPGFWTMGNLGRPGYLATTEGMWPYTYHDECDAGITANQSSPDGISFLPGMKLPACTCANEDHPSPGKSRSAPEIDAIEASVGAIDKEGKIIVGSASQSAQVAPFDLWYQPDYDHVAVYHPEFTSMNAYRGGFFQEAISGLSILNNNWYDGKQYQTYGFEYEPGSEGMIEWNIGDLKTWRMNAAATGPNGNIGQRPIPNEPMAIIANVGMGSSFAYIDFPEINKLLPAKMRVDWIRIWQDEDCEDCSVTCDPPGYPTTKYIEDHLEAFMNPNLTSWASTKYKWPKNTLVDQCT</sequence>
<comment type="similarity">
    <text evidence="2">Belongs to the SKN1/KRE6 family.</text>
</comment>
<dbReference type="GO" id="GO:0031505">
    <property type="term" value="P:fungal-type cell wall organization"/>
    <property type="evidence" value="ECO:0007669"/>
    <property type="project" value="TreeGrafter"/>
</dbReference>
<gene>
    <name evidence="12" type="ORF">B9Z19DRAFT_1098894</name>
</gene>
<evidence type="ECO:0000256" key="4">
    <source>
        <dbReference type="ARBA" id="ARBA00022968"/>
    </source>
</evidence>
<evidence type="ECO:0000256" key="9">
    <source>
        <dbReference type="SAM" id="MobiDB-lite"/>
    </source>
</evidence>
<feature type="region of interest" description="Disordered" evidence="9">
    <location>
        <begin position="1"/>
        <end position="133"/>
    </location>
</feature>
<dbReference type="SUPFAM" id="SSF49899">
    <property type="entry name" value="Concanavalin A-like lectins/glucanases"/>
    <property type="match status" value="1"/>
</dbReference>
<evidence type="ECO:0000256" key="3">
    <source>
        <dbReference type="ARBA" id="ARBA00022692"/>
    </source>
</evidence>
<keyword evidence="4" id="KW-0735">Signal-anchor</keyword>
<proteinExistence type="inferred from homology"/>
<dbReference type="AlphaFoldDB" id="A0A2T7A5P4"/>
<accession>A0A2T7A5P4</accession>
<dbReference type="GO" id="GO:0005789">
    <property type="term" value="C:endoplasmic reticulum membrane"/>
    <property type="evidence" value="ECO:0007669"/>
    <property type="project" value="TreeGrafter"/>
</dbReference>
<evidence type="ECO:0000256" key="2">
    <source>
        <dbReference type="ARBA" id="ARBA00010962"/>
    </source>
</evidence>
<feature type="domain" description="GH16" evidence="11">
    <location>
        <begin position="242"/>
        <end position="605"/>
    </location>
</feature>
<organism evidence="12 13">
    <name type="scientific">Tuber borchii</name>
    <name type="common">White truffle</name>
    <dbReference type="NCBI Taxonomy" id="42251"/>
    <lineage>
        <taxon>Eukaryota</taxon>
        <taxon>Fungi</taxon>
        <taxon>Dikarya</taxon>
        <taxon>Ascomycota</taxon>
        <taxon>Pezizomycotina</taxon>
        <taxon>Pezizomycetes</taxon>
        <taxon>Pezizales</taxon>
        <taxon>Tuberaceae</taxon>
        <taxon>Tuber</taxon>
    </lineage>
</organism>
<keyword evidence="3 10" id="KW-0812">Transmembrane</keyword>
<protein>
    <submittedName>
        <fullName evidence="12">Beta-glucan synthesis-associated protein-domain-containing protein</fullName>
    </submittedName>
</protein>
<dbReference type="EMBL" id="NESQ01000018">
    <property type="protein sequence ID" value="PUU83059.1"/>
    <property type="molecule type" value="Genomic_DNA"/>
</dbReference>
<evidence type="ECO:0000313" key="13">
    <source>
        <dbReference type="Proteomes" id="UP000244722"/>
    </source>
</evidence>
<comment type="subcellular location">
    <subcellularLocation>
        <location evidence="1">Membrane</location>
        <topology evidence="1">Single-pass type II membrane protein</topology>
    </subcellularLocation>
</comment>
<dbReference type="Proteomes" id="UP000244722">
    <property type="component" value="Unassembled WGS sequence"/>
</dbReference>
<keyword evidence="8" id="KW-0961">Cell wall biogenesis/degradation</keyword>
<dbReference type="InterPro" id="IPR005629">
    <property type="entry name" value="Skn1/Kre6/Sbg1"/>
</dbReference>
<feature type="compositionally biased region" description="Pro residues" evidence="9">
    <location>
        <begin position="1"/>
        <end position="10"/>
    </location>
</feature>
<dbReference type="InterPro" id="IPR000757">
    <property type="entry name" value="Beta-glucanase-like"/>
</dbReference>
<dbReference type="PANTHER" id="PTHR31361">
    <property type="entry name" value="BETA-GLUCAN SYNTHESIS-ASSOCIATED PROTEIN KRE6-RELATED"/>
    <property type="match status" value="1"/>
</dbReference>
<keyword evidence="7" id="KW-0325">Glycoprotein</keyword>
<feature type="compositionally biased region" description="Polar residues" evidence="9">
    <location>
        <begin position="32"/>
        <end position="76"/>
    </location>
</feature>
<evidence type="ECO:0000256" key="8">
    <source>
        <dbReference type="ARBA" id="ARBA00023316"/>
    </source>
</evidence>
<dbReference type="STRING" id="42251.A0A2T7A5P4"/>
<evidence type="ECO:0000313" key="12">
    <source>
        <dbReference type="EMBL" id="PUU83059.1"/>
    </source>
</evidence>
<dbReference type="OrthoDB" id="412647at2759"/>
<feature type="compositionally biased region" description="Polar residues" evidence="9">
    <location>
        <begin position="11"/>
        <end position="25"/>
    </location>
</feature>
<evidence type="ECO:0000256" key="5">
    <source>
        <dbReference type="ARBA" id="ARBA00022989"/>
    </source>
</evidence>
<evidence type="ECO:0000256" key="6">
    <source>
        <dbReference type="ARBA" id="ARBA00023136"/>
    </source>
</evidence>
<keyword evidence="6 10" id="KW-0472">Membrane</keyword>
<evidence type="ECO:0000256" key="10">
    <source>
        <dbReference type="SAM" id="Phobius"/>
    </source>
</evidence>
<evidence type="ECO:0000256" key="7">
    <source>
        <dbReference type="ARBA" id="ARBA00023180"/>
    </source>
</evidence>
<evidence type="ECO:0000259" key="11">
    <source>
        <dbReference type="PROSITE" id="PS51762"/>
    </source>
</evidence>
<feature type="transmembrane region" description="Helical" evidence="10">
    <location>
        <begin position="185"/>
        <end position="208"/>
    </location>
</feature>
<name>A0A2T7A5P4_TUBBO</name>
<dbReference type="PANTHER" id="PTHR31361:SF1">
    <property type="entry name" value="BETA-GLUCAN SYNTHESIS-ASSOCIATED PROTEIN KRE6-RELATED"/>
    <property type="match status" value="1"/>
</dbReference>
<dbReference type="GO" id="GO:0015926">
    <property type="term" value="F:glucosidase activity"/>
    <property type="evidence" value="ECO:0007669"/>
    <property type="project" value="TreeGrafter"/>
</dbReference>
<dbReference type="CDD" id="cd02180">
    <property type="entry name" value="GH16_fungal_KRE6_glucanase"/>
    <property type="match status" value="1"/>
</dbReference>
<feature type="compositionally biased region" description="Low complexity" evidence="9">
    <location>
        <begin position="92"/>
        <end position="108"/>
    </location>
</feature>
<dbReference type="GO" id="GO:0006078">
    <property type="term" value="P:(1-&gt;6)-beta-D-glucan biosynthetic process"/>
    <property type="evidence" value="ECO:0007669"/>
    <property type="project" value="TreeGrafter"/>
</dbReference>
<dbReference type="Gene3D" id="2.60.120.200">
    <property type="match status" value="1"/>
</dbReference>
<dbReference type="GO" id="GO:0005886">
    <property type="term" value="C:plasma membrane"/>
    <property type="evidence" value="ECO:0007669"/>
    <property type="project" value="TreeGrafter"/>
</dbReference>